<dbReference type="EMBL" id="ML996702">
    <property type="protein sequence ID" value="KAF2397850.1"/>
    <property type="molecule type" value="Genomic_DNA"/>
</dbReference>
<proteinExistence type="predicted"/>
<evidence type="ECO:0000313" key="2">
    <source>
        <dbReference type="Proteomes" id="UP000799640"/>
    </source>
</evidence>
<sequence length="82" mass="9136">MNCRLPLTNSHTTIYYHLTSHYPITSSTLFRESPSTFLAGNSPSSTSISATARHLVKQSEAHLLYQTFKPPNERPLSATLIC</sequence>
<name>A0A6G1HPA8_9PEZI</name>
<keyword evidence="2" id="KW-1185">Reference proteome</keyword>
<dbReference type="Proteomes" id="UP000799640">
    <property type="component" value="Unassembled WGS sequence"/>
</dbReference>
<evidence type="ECO:0000313" key="1">
    <source>
        <dbReference type="EMBL" id="KAF2397850.1"/>
    </source>
</evidence>
<protein>
    <submittedName>
        <fullName evidence="1">Uncharacterized protein</fullName>
    </submittedName>
</protein>
<dbReference type="AlphaFoldDB" id="A0A6G1HPA8"/>
<accession>A0A6G1HPA8</accession>
<reference evidence="1" key="1">
    <citation type="journal article" date="2020" name="Stud. Mycol.">
        <title>101 Dothideomycetes genomes: a test case for predicting lifestyles and emergence of pathogens.</title>
        <authorList>
            <person name="Haridas S."/>
            <person name="Albert R."/>
            <person name="Binder M."/>
            <person name="Bloem J."/>
            <person name="Labutti K."/>
            <person name="Salamov A."/>
            <person name="Andreopoulos B."/>
            <person name="Baker S."/>
            <person name="Barry K."/>
            <person name="Bills G."/>
            <person name="Bluhm B."/>
            <person name="Cannon C."/>
            <person name="Castanera R."/>
            <person name="Culley D."/>
            <person name="Daum C."/>
            <person name="Ezra D."/>
            <person name="Gonzalez J."/>
            <person name="Henrissat B."/>
            <person name="Kuo A."/>
            <person name="Liang C."/>
            <person name="Lipzen A."/>
            <person name="Lutzoni F."/>
            <person name="Magnuson J."/>
            <person name="Mondo S."/>
            <person name="Nolan M."/>
            <person name="Ohm R."/>
            <person name="Pangilinan J."/>
            <person name="Park H.-J."/>
            <person name="Ramirez L."/>
            <person name="Alfaro M."/>
            <person name="Sun H."/>
            <person name="Tritt A."/>
            <person name="Yoshinaga Y."/>
            <person name="Zwiers L.-H."/>
            <person name="Turgeon B."/>
            <person name="Goodwin S."/>
            <person name="Spatafora J."/>
            <person name="Crous P."/>
            <person name="Grigoriev I."/>
        </authorList>
    </citation>
    <scope>NUCLEOTIDE SEQUENCE</scope>
    <source>
        <strain evidence="1">CBS 262.69</strain>
    </source>
</reference>
<gene>
    <name evidence="1" type="ORF">EJ06DRAFT_532844</name>
</gene>
<organism evidence="1 2">
    <name type="scientific">Trichodelitschia bisporula</name>
    <dbReference type="NCBI Taxonomy" id="703511"/>
    <lineage>
        <taxon>Eukaryota</taxon>
        <taxon>Fungi</taxon>
        <taxon>Dikarya</taxon>
        <taxon>Ascomycota</taxon>
        <taxon>Pezizomycotina</taxon>
        <taxon>Dothideomycetes</taxon>
        <taxon>Dothideomycetes incertae sedis</taxon>
        <taxon>Phaeotrichales</taxon>
        <taxon>Phaeotrichaceae</taxon>
        <taxon>Trichodelitschia</taxon>
    </lineage>
</organism>